<feature type="transmembrane region" description="Helical" evidence="1">
    <location>
        <begin position="97"/>
        <end position="117"/>
    </location>
</feature>
<dbReference type="Proteomes" id="UP000037387">
    <property type="component" value="Unassembled WGS sequence"/>
</dbReference>
<name>A0A0M0F7H0_CELCE</name>
<keyword evidence="1" id="KW-1133">Transmembrane helix</keyword>
<evidence type="ECO:0008006" key="4">
    <source>
        <dbReference type="Google" id="ProtNLM"/>
    </source>
</evidence>
<keyword evidence="3" id="KW-1185">Reference proteome</keyword>
<dbReference type="EMBL" id="ATNL01000008">
    <property type="protein sequence ID" value="KON73423.1"/>
    <property type="molecule type" value="Genomic_DNA"/>
</dbReference>
<protein>
    <recommendedName>
        <fullName evidence="4">Major facilitator superfamily (MFS) profile domain-containing protein</fullName>
    </recommendedName>
</protein>
<feature type="transmembrane region" description="Helical" evidence="1">
    <location>
        <begin position="41"/>
        <end position="59"/>
    </location>
</feature>
<dbReference type="RefSeq" id="WP_053370465.1">
    <property type="nucleotide sequence ID" value="NZ_KQ435290.1"/>
</dbReference>
<proteinExistence type="predicted"/>
<organism evidence="2 3">
    <name type="scientific">Cellulosimicrobium cellulans F16</name>
    <dbReference type="NCBI Taxonomy" id="1350482"/>
    <lineage>
        <taxon>Bacteria</taxon>
        <taxon>Bacillati</taxon>
        <taxon>Actinomycetota</taxon>
        <taxon>Actinomycetes</taxon>
        <taxon>Micrococcales</taxon>
        <taxon>Promicromonosporaceae</taxon>
        <taxon>Cellulosimicrobium</taxon>
    </lineage>
</organism>
<evidence type="ECO:0000313" key="3">
    <source>
        <dbReference type="Proteomes" id="UP000037387"/>
    </source>
</evidence>
<feature type="transmembrane region" description="Helical" evidence="1">
    <location>
        <begin position="123"/>
        <end position="143"/>
    </location>
</feature>
<dbReference type="AlphaFoldDB" id="A0A0M0F7H0"/>
<sequence length="153" mass="15765">MATDDTTARTAPSPAEASSALEHAARLAASTRTQGWRWIRLYLSGWAAASVGLVLALGLGGRIGFVVGMSAWAVIVTAGVTWAARQGSMTAGTRRRLVLGAGGWAVVYGATLFLGLDRFTGDVAFWVPAALVSAAPLLLAAWLPAPRDDAATA</sequence>
<reference evidence="2 3" key="1">
    <citation type="journal article" date="2015" name="Sci. Rep.">
        <title>Functional and structural properties of a novel cellulosome-like multienzyme complex: efficient glycoside hydrolysis of water-insoluble 7-xylosyl-10-deacetylpaclitaxel.</title>
        <authorList>
            <person name="Dou T.Y."/>
            <person name="Luan H.W."/>
            <person name="Ge G.B."/>
            <person name="Dong M.M."/>
            <person name="Zou H.F."/>
            <person name="He Y.Q."/>
            <person name="Cui P."/>
            <person name="Wang J.Y."/>
            <person name="Hao D.C."/>
            <person name="Yang S.L."/>
            <person name="Yang L."/>
        </authorList>
    </citation>
    <scope>NUCLEOTIDE SEQUENCE [LARGE SCALE GENOMIC DNA]</scope>
    <source>
        <strain evidence="2 3">F16</strain>
    </source>
</reference>
<evidence type="ECO:0000313" key="2">
    <source>
        <dbReference type="EMBL" id="KON73423.1"/>
    </source>
</evidence>
<keyword evidence="1" id="KW-0812">Transmembrane</keyword>
<gene>
    <name evidence="2" type="ORF">M768_10805</name>
</gene>
<comment type="caution">
    <text evidence="2">The sequence shown here is derived from an EMBL/GenBank/DDBJ whole genome shotgun (WGS) entry which is preliminary data.</text>
</comment>
<accession>A0A0M0F7H0</accession>
<evidence type="ECO:0000256" key="1">
    <source>
        <dbReference type="SAM" id="Phobius"/>
    </source>
</evidence>
<feature type="transmembrane region" description="Helical" evidence="1">
    <location>
        <begin position="65"/>
        <end position="85"/>
    </location>
</feature>
<dbReference type="PATRIC" id="fig|1350482.3.peg.2173"/>
<keyword evidence="1" id="KW-0472">Membrane</keyword>